<protein>
    <submittedName>
        <fullName evidence="4">Response regulator</fullName>
    </submittedName>
</protein>
<keyword evidence="1 2" id="KW-0597">Phosphoprotein</keyword>
<evidence type="ECO:0000313" key="5">
    <source>
        <dbReference type="Proteomes" id="UP000536835"/>
    </source>
</evidence>
<dbReference type="RefSeq" id="WP_173198165.1">
    <property type="nucleotide sequence ID" value="NZ_JABFCX010000002.1"/>
</dbReference>
<evidence type="ECO:0000259" key="3">
    <source>
        <dbReference type="PROSITE" id="PS50110"/>
    </source>
</evidence>
<proteinExistence type="predicted"/>
<feature type="modified residue" description="4-aspartylphosphate" evidence="2">
    <location>
        <position position="61"/>
    </location>
</feature>
<dbReference type="GO" id="GO:0000160">
    <property type="term" value="P:phosphorelay signal transduction system"/>
    <property type="evidence" value="ECO:0007669"/>
    <property type="project" value="InterPro"/>
</dbReference>
<organism evidence="4 5">
    <name type="scientific">Parvularcula mediterranea</name>
    <dbReference type="NCBI Taxonomy" id="2732508"/>
    <lineage>
        <taxon>Bacteria</taxon>
        <taxon>Pseudomonadati</taxon>
        <taxon>Pseudomonadota</taxon>
        <taxon>Alphaproteobacteria</taxon>
        <taxon>Parvularculales</taxon>
        <taxon>Parvularculaceae</taxon>
        <taxon>Parvularcula</taxon>
    </lineage>
</organism>
<dbReference type="Pfam" id="PF00072">
    <property type="entry name" value="Response_reg"/>
    <property type="match status" value="1"/>
</dbReference>
<evidence type="ECO:0000256" key="1">
    <source>
        <dbReference type="ARBA" id="ARBA00022553"/>
    </source>
</evidence>
<dbReference type="PROSITE" id="PS50110">
    <property type="entry name" value="RESPONSE_REGULATORY"/>
    <property type="match status" value="1"/>
</dbReference>
<dbReference type="PANTHER" id="PTHR44591:SF23">
    <property type="entry name" value="CHEY SUBFAMILY"/>
    <property type="match status" value="1"/>
</dbReference>
<feature type="domain" description="Response regulatory" evidence="3">
    <location>
        <begin position="12"/>
        <end position="125"/>
    </location>
</feature>
<sequence length="125" mass="13709">MSRTAATFPARTVFIIEDDAAVRDSLCMVVRGAGYVVRDFPEGRVFLDQARPSSGDVVILDIDLPMLSGVDIVDELRIRGWICPILVISGLRAAAFSQGVAQIAPYRAFRKPLDHRELLTALHTA</sequence>
<dbReference type="SMART" id="SM00448">
    <property type="entry name" value="REC"/>
    <property type="match status" value="1"/>
</dbReference>
<evidence type="ECO:0000256" key="2">
    <source>
        <dbReference type="PROSITE-ProRule" id="PRU00169"/>
    </source>
</evidence>
<evidence type="ECO:0000313" key="4">
    <source>
        <dbReference type="EMBL" id="NNU16164.1"/>
    </source>
</evidence>
<dbReference type="AlphaFoldDB" id="A0A7Y3W520"/>
<dbReference type="Proteomes" id="UP000536835">
    <property type="component" value="Unassembled WGS sequence"/>
</dbReference>
<dbReference type="InterPro" id="IPR011006">
    <property type="entry name" value="CheY-like_superfamily"/>
</dbReference>
<name>A0A7Y3W520_9PROT</name>
<dbReference type="PANTHER" id="PTHR44591">
    <property type="entry name" value="STRESS RESPONSE REGULATOR PROTEIN 1"/>
    <property type="match status" value="1"/>
</dbReference>
<dbReference type="InterPro" id="IPR050595">
    <property type="entry name" value="Bact_response_regulator"/>
</dbReference>
<comment type="caution">
    <text evidence="4">The sequence shown here is derived from an EMBL/GenBank/DDBJ whole genome shotgun (WGS) entry which is preliminary data.</text>
</comment>
<dbReference type="Gene3D" id="3.40.50.2300">
    <property type="match status" value="1"/>
</dbReference>
<accession>A0A7Y3W520</accession>
<gene>
    <name evidence="4" type="ORF">HK107_07500</name>
</gene>
<dbReference type="EMBL" id="JABFCX010000002">
    <property type="protein sequence ID" value="NNU16164.1"/>
    <property type="molecule type" value="Genomic_DNA"/>
</dbReference>
<dbReference type="InterPro" id="IPR001789">
    <property type="entry name" value="Sig_transdc_resp-reg_receiver"/>
</dbReference>
<dbReference type="SUPFAM" id="SSF52172">
    <property type="entry name" value="CheY-like"/>
    <property type="match status" value="1"/>
</dbReference>
<keyword evidence="5" id="KW-1185">Reference proteome</keyword>
<reference evidence="4 5" key="1">
    <citation type="submission" date="2020-05" db="EMBL/GenBank/DDBJ databases">
        <title>Parvularcula mediterraneae sp. nov., isolated from polypropylene straw from shallow seawater of the seashore of Laganas in Zakynthos island, Greece.</title>
        <authorList>
            <person name="Szabo I."/>
            <person name="Al-Omari J."/>
            <person name="Rado J."/>
            <person name="Szerdahelyi G.S."/>
        </authorList>
    </citation>
    <scope>NUCLEOTIDE SEQUENCE [LARGE SCALE GENOMIC DNA]</scope>
    <source>
        <strain evidence="4 5">ZS-1/3</strain>
    </source>
</reference>